<dbReference type="Pfam" id="PF20414">
    <property type="entry name" value="DUF6698"/>
    <property type="match status" value="1"/>
</dbReference>
<keyword evidence="3" id="KW-1185">Reference proteome</keyword>
<dbReference type="AlphaFoldDB" id="A0A2H3JG08"/>
<name>A0A2H3JG08_WOLCO</name>
<feature type="region of interest" description="Disordered" evidence="1">
    <location>
        <begin position="117"/>
        <end position="139"/>
    </location>
</feature>
<protein>
    <submittedName>
        <fullName evidence="2">Uncharacterized protein</fullName>
    </submittedName>
</protein>
<evidence type="ECO:0000313" key="3">
    <source>
        <dbReference type="Proteomes" id="UP000218811"/>
    </source>
</evidence>
<dbReference type="STRING" id="742152.A0A2H3JG08"/>
<organism evidence="2 3">
    <name type="scientific">Wolfiporia cocos (strain MD-104)</name>
    <name type="common">Brown rot fungus</name>
    <dbReference type="NCBI Taxonomy" id="742152"/>
    <lineage>
        <taxon>Eukaryota</taxon>
        <taxon>Fungi</taxon>
        <taxon>Dikarya</taxon>
        <taxon>Basidiomycota</taxon>
        <taxon>Agaricomycotina</taxon>
        <taxon>Agaricomycetes</taxon>
        <taxon>Polyporales</taxon>
        <taxon>Phaeolaceae</taxon>
        <taxon>Wolfiporia</taxon>
    </lineage>
</organism>
<dbReference type="OMA" id="RETINWW"/>
<dbReference type="OrthoDB" id="2803957at2759"/>
<feature type="non-terminal residue" evidence="2">
    <location>
        <position position="1"/>
    </location>
</feature>
<evidence type="ECO:0000256" key="1">
    <source>
        <dbReference type="SAM" id="MobiDB-lite"/>
    </source>
</evidence>
<proteinExistence type="predicted"/>
<accession>A0A2H3JG08</accession>
<reference evidence="2 3" key="1">
    <citation type="journal article" date="2012" name="Science">
        <title>The Paleozoic origin of enzymatic lignin decomposition reconstructed from 31 fungal genomes.</title>
        <authorList>
            <person name="Floudas D."/>
            <person name="Binder M."/>
            <person name="Riley R."/>
            <person name="Barry K."/>
            <person name="Blanchette R.A."/>
            <person name="Henrissat B."/>
            <person name="Martinez A.T."/>
            <person name="Otillar R."/>
            <person name="Spatafora J.W."/>
            <person name="Yadav J.S."/>
            <person name="Aerts A."/>
            <person name="Benoit I."/>
            <person name="Boyd A."/>
            <person name="Carlson A."/>
            <person name="Copeland A."/>
            <person name="Coutinho P.M."/>
            <person name="de Vries R.P."/>
            <person name="Ferreira P."/>
            <person name="Findley K."/>
            <person name="Foster B."/>
            <person name="Gaskell J."/>
            <person name="Glotzer D."/>
            <person name="Gorecki P."/>
            <person name="Heitman J."/>
            <person name="Hesse C."/>
            <person name="Hori C."/>
            <person name="Igarashi K."/>
            <person name="Jurgens J.A."/>
            <person name="Kallen N."/>
            <person name="Kersten P."/>
            <person name="Kohler A."/>
            <person name="Kuees U."/>
            <person name="Kumar T.K.A."/>
            <person name="Kuo A."/>
            <person name="LaButti K."/>
            <person name="Larrondo L.F."/>
            <person name="Lindquist E."/>
            <person name="Ling A."/>
            <person name="Lombard V."/>
            <person name="Lucas S."/>
            <person name="Lundell T."/>
            <person name="Martin R."/>
            <person name="McLaughlin D.J."/>
            <person name="Morgenstern I."/>
            <person name="Morin E."/>
            <person name="Murat C."/>
            <person name="Nagy L.G."/>
            <person name="Nolan M."/>
            <person name="Ohm R.A."/>
            <person name="Patyshakuliyeva A."/>
            <person name="Rokas A."/>
            <person name="Ruiz-Duenas F.J."/>
            <person name="Sabat G."/>
            <person name="Salamov A."/>
            <person name="Samejima M."/>
            <person name="Schmutz J."/>
            <person name="Slot J.C."/>
            <person name="St John F."/>
            <person name="Stenlid J."/>
            <person name="Sun H."/>
            <person name="Sun S."/>
            <person name="Syed K."/>
            <person name="Tsang A."/>
            <person name="Wiebenga A."/>
            <person name="Young D."/>
            <person name="Pisabarro A."/>
            <person name="Eastwood D.C."/>
            <person name="Martin F."/>
            <person name="Cullen D."/>
            <person name="Grigoriev I.V."/>
            <person name="Hibbett D.S."/>
        </authorList>
    </citation>
    <scope>NUCLEOTIDE SEQUENCE [LARGE SCALE GENOMIC DNA]</scope>
    <source>
        <strain evidence="2 3">MD-104</strain>
    </source>
</reference>
<evidence type="ECO:0000313" key="2">
    <source>
        <dbReference type="EMBL" id="PCH34937.1"/>
    </source>
</evidence>
<gene>
    <name evidence="2" type="ORF">WOLCODRAFT_86262</name>
</gene>
<dbReference type="InterPro" id="IPR046521">
    <property type="entry name" value="DUF6698"/>
</dbReference>
<sequence>ARGDDISKIKRYCLQYLPNLRREDIPTIDTDTEKLQRGFYHPATGRVLIPRCLRDDFDADPAEFCRAALACEIEITADDFPSFCYPENGYNAEEPDENLLLSPILAANYRCMFKGPTAGQSSMSSRPRTKSGGRPPLSKSYRLQEVTPETIAYTASQWNEDDDTFIGREFYDNILTLFLDDAWKAKTLAWWNKYIIYFCFVAY</sequence>
<dbReference type="EMBL" id="KB467838">
    <property type="protein sequence ID" value="PCH34937.1"/>
    <property type="molecule type" value="Genomic_DNA"/>
</dbReference>
<dbReference type="Proteomes" id="UP000218811">
    <property type="component" value="Unassembled WGS sequence"/>
</dbReference>